<dbReference type="AlphaFoldDB" id="L7LEB6"/>
<comment type="caution">
    <text evidence="1">The sequence shown here is derived from an EMBL/GenBank/DDBJ whole genome shotgun (WGS) entry which is preliminary data.</text>
</comment>
<evidence type="ECO:0000313" key="1">
    <source>
        <dbReference type="EMBL" id="GAC58412.1"/>
    </source>
</evidence>
<dbReference type="EMBL" id="BANT01000038">
    <property type="protein sequence ID" value="GAC58412.1"/>
    <property type="molecule type" value="Genomic_DNA"/>
</dbReference>
<organism evidence="1 2">
    <name type="scientific">Gordonia hirsuta DSM 44140 = NBRC 16056</name>
    <dbReference type="NCBI Taxonomy" id="1121927"/>
    <lineage>
        <taxon>Bacteria</taxon>
        <taxon>Bacillati</taxon>
        <taxon>Actinomycetota</taxon>
        <taxon>Actinomycetes</taxon>
        <taxon>Mycobacteriales</taxon>
        <taxon>Gordoniaceae</taxon>
        <taxon>Gordonia</taxon>
    </lineage>
</organism>
<sequence length="100" mass="10779">MAGALMEGVDVDDARRRLLRWINADPGAKVIDGTRVRRVTAAMIPTGAVETAVAQVLASDLTLQRYASVYGAAKAVGILDADRGFPTSSSRFFEVRDRAR</sequence>
<evidence type="ECO:0000313" key="2">
    <source>
        <dbReference type="Proteomes" id="UP000053405"/>
    </source>
</evidence>
<name>L7LEB6_9ACTN</name>
<keyword evidence="2" id="KW-1185">Reference proteome</keyword>
<proteinExistence type="predicted"/>
<accession>L7LEB6</accession>
<protein>
    <submittedName>
        <fullName evidence="1">Uncharacterized protein</fullName>
    </submittedName>
</protein>
<gene>
    <name evidence="1" type="ORF">GOHSU_38_00510</name>
</gene>
<dbReference type="Proteomes" id="UP000053405">
    <property type="component" value="Unassembled WGS sequence"/>
</dbReference>
<reference evidence="1 2" key="1">
    <citation type="submission" date="2012-12" db="EMBL/GenBank/DDBJ databases">
        <title>Whole genome shotgun sequence of Gordonia hirsuta NBRC 16056.</title>
        <authorList>
            <person name="Isaki-Nakamura S."/>
            <person name="Hosoyama A."/>
            <person name="Tsuchikane K."/>
            <person name="Katsumata H."/>
            <person name="Baba S."/>
            <person name="Yamazaki S."/>
            <person name="Fujita N."/>
        </authorList>
    </citation>
    <scope>NUCLEOTIDE SEQUENCE [LARGE SCALE GENOMIC DNA]</scope>
    <source>
        <strain evidence="1 2">NBRC 16056</strain>
    </source>
</reference>